<gene>
    <name evidence="4" type="ORF">AB1Y20_000450</name>
</gene>
<keyword evidence="2" id="KW-0539">Nucleus</keyword>
<dbReference type="PANTHER" id="PTHR14017">
    <property type="entry name" value="LYSINE-SPECIFIC DEMETHYLASE"/>
    <property type="match status" value="1"/>
</dbReference>
<dbReference type="AlphaFoldDB" id="A0AB34K6H2"/>
<feature type="repeat" description="TPR" evidence="3">
    <location>
        <begin position="317"/>
        <end position="350"/>
    </location>
</feature>
<dbReference type="PANTHER" id="PTHR14017:SF28">
    <property type="entry name" value="CHROMOSOME UNDETERMINED SCAFFOLD_98, WHOLE GENOME SHOTGUN SEQUENCE"/>
    <property type="match status" value="1"/>
</dbReference>
<dbReference type="SMART" id="SM00028">
    <property type="entry name" value="TPR"/>
    <property type="match status" value="6"/>
</dbReference>
<dbReference type="SUPFAM" id="SSF48452">
    <property type="entry name" value="TPR-like"/>
    <property type="match status" value="1"/>
</dbReference>
<dbReference type="Proteomes" id="UP001515480">
    <property type="component" value="Unassembled WGS sequence"/>
</dbReference>
<organism evidence="4 5">
    <name type="scientific">Prymnesium parvum</name>
    <name type="common">Toxic golden alga</name>
    <dbReference type="NCBI Taxonomy" id="97485"/>
    <lineage>
        <taxon>Eukaryota</taxon>
        <taxon>Haptista</taxon>
        <taxon>Haptophyta</taxon>
        <taxon>Prymnesiophyceae</taxon>
        <taxon>Prymnesiales</taxon>
        <taxon>Prymnesiaceae</taxon>
        <taxon>Prymnesium</taxon>
    </lineage>
</organism>
<dbReference type="EMBL" id="JBGBPQ010000001">
    <property type="protein sequence ID" value="KAL1529504.1"/>
    <property type="molecule type" value="Genomic_DNA"/>
</dbReference>
<dbReference type="GO" id="GO:0005634">
    <property type="term" value="C:nucleus"/>
    <property type="evidence" value="ECO:0007669"/>
    <property type="project" value="UniProtKB-SubCell"/>
</dbReference>
<keyword evidence="5" id="KW-1185">Reference proteome</keyword>
<sequence>MNETEEEMLMSAAAMHEDQNMLDEAAAAYKQVLHHNPYNVHALSQLASISRHQERFHDAVMYLQRIVQLDSTNGELHGAVGHCFLMLSQRATKMPAILEALRQGYNSYSEAIVNLKDPADPNLWYGIGLLYERYAALFPPCDQKMAALKLSAEALFAVLRMDPAFEKRSEIYYRLGLLFQQQGHSQQSLECFRAICDSPPPPLKPADVWYQIGYVHETVEPTSPSLAKRAYEHALQLSEQSADVKVARSFRQLGWVCHTSGLQGAMPALIYLQRAVETDPYDCQNWHHLGKCLADHGQILGAYDCYQQAVLRDAMSHEVWASVGALFTQARQDNDAVIAYHRAVTLNQNSKAWMPYACALEACAIQDGDLTTYDAAMKAFSHALKVIPSQEREIHSRMQRLHSLHTRAAQQQDVQAYESGPSRIDQLHSPMPDMFARLTSAGGAMGQPSGSSKMQLYDAAPAARLPIE</sequence>
<dbReference type="InterPro" id="IPR051630">
    <property type="entry name" value="Corepressor-Demethylase"/>
</dbReference>
<dbReference type="InterPro" id="IPR019734">
    <property type="entry name" value="TPR_rpt"/>
</dbReference>
<proteinExistence type="predicted"/>
<comment type="caution">
    <text evidence="4">The sequence shown here is derived from an EMBL/GenBank/DDBJ whole genome shotgun (WGS) entry which is preliminary data.</text>
</comment>
<protein>
    <recommendedName>
        <fullName evidence="6">Peroxin-5</fullName>
    </recommendedName>
</protein>
<evidence type="ECO:0008006" key="6">
    <source>
        <dbReference type="Google" id="ProtNLM"/>
    </source>
</evidence>
<comment type="subcellular location">
    <subcellularLocation>
        <location evidence="1">Nucleus</location>
    </subcellularLocation>
</comment>
<evidence type="ECO:0000256" key="2">
    <source>
        <dbReference type="ARBA" id="ARBA00023242"/>
    </source>
</evidence>
<accession>A0AB34K6H2</accession>
<name>A0AB34K6H2_PRYPA</name>
<evidence type="ECO:0000256" key="1">
    <source>
        <dbReference type="ARBA" id="ARBA00004123"/>
    </source>
</evidence>
<evidence type="ECO:0000313" key="5">
    <source>
        <dbReference type="Proteomes" id="UP001515480"/>
    </source>
</evidence>
<dbReference type="Gene3D" id="1.25.40.1040">
    <property type="match status" value="1"/>
</dbReference>
<dbReference type="InterPro" id="IPR011990">
    <property type="entry name" value="TPR-like_helical_dom_sf"/>
</dbReference>
<dbReference type="Gene3D" id="1.25.40.10">
    <property type="entry name" value="Tetratricopeptide repeat domain"/>
    <property type="match status" value="2"/>
</dbReference>
<dbReference type="Pfam" id="PF13181">
    <property type="entry name" value="TPR_8"/>
    <property type="match status" value="1"/>
</dbReference>
<evidence type="ECO:0000313" key="4">
    <source>
        <dbReference type="EMBL" id="KAL1529504.1"/>
    </source>
</evidence>
<keyword evidence="3" id="KW-0802">TPR repeat</keyword>
<dbReference type="Pfam" id="PF13432">
    <property type="entry name" value="TPR_16"/>
    <property type="match status" value="1"/>
</dbReference>
<dbReference type="PROSITE" id="PS50005">
    <property type="entry name" value="TPR"/>
    <property type="match status" value="1"/>
</dbReference>
<reference evidence="4 5" key="1">
    <citation type="journal article" date="2024" name="Science">
        <title>Giant polyketide synthase enzymes in the biosynthesis of giant marine polyether toxins.</title>
        <authorList>
            <person name="Fallon T.R."/>
            <person name="Shende V.V."/>
            <person name="Wierzbicki I.H."/>
            <person name="Pendleton A.L."/>
            <person name="Watervoot N.F."/>
            <person name="Auber R.P."/>
            <person name="Gonzalez D.J."/>
            <person name="Wisecaver J.H."/>
            <person name="Moore B.S."/>
        </authorList>
    </citation>
    <scope>NUCLEOTIDE SEQUENCE [LARGE SCALE GENOMIC DNA]</scope>
    <source>
        <strain evidence="4 5">12B1</strain>
    </source>
</reference>
<evidence type="ECO:0000256" key="3">
    <source>
        <dbReference type="PROSITE-ProRule" id="PRU00339"/>
    </source>
</evidence>